<accession>A0ABV8ECN5</accession>
<dbReference type="EMBL" id="JBHSBD010000059">
    <property type="protein sequence ID" value="MFC3969216.1"/>
    <property type="molecule type" value="Genomic_DNA"/>
</dbReference>
<organism evidence="1 2">
    <name type="scientific">Rhizobium lemnae</name>
    <dbReference type="NCBI Taxonomy" id="1214924"/>
    <lineage>
        <taxon>Bacteria</taxon>
        <taxon>Pseudomonadati</taxon>
        <taxon>Pseudomonadota</taxon>
        <taxon>Alphaproteobacteria</taxon>
        <taxon>Hyphomicrobiales</taxon>
        <taxon>Rhizobiaceae</taxon>
        <taxon>Rhizobium/Agrobacterium group</taxon>
        <taxon>Rhizobium</taxon>
    </lineage>
</organism>
<keyword evidence="2" id="KW-1185">Reference proteome</keyword>
<evidence type="ECO:0000313" key="2">
    <source>
        <dbReference type="Proteomes" id="UP001595697"/>
    </source>
</evidence>
<evidence type="ECO:0000313" key="1">
    <source>
        <dbReference type="EMBL" id="MFC3969216.1"/>
    </source>
</evidence>
<dbReference type="Proteomes" id="UP001595697">
    <property type="component" value="Unassembled WGS sequence"/>
</dbReference>
<proteinExistence type="predicted"/>
<comment type="caution">
    <text evidence="1">The sequence shown here is derived from an EMBL/GenBank/DDBJ whole genome shotgun (WGS) entry which is preliminary data.</text>
</comment>
<name>A0ABV8ECN5_9HYPH</name>
<reference evidence="2" key="1">
    <citation type="journal article" date="2019" name="Int. J. Syst. Evol. Microbiol.">
        <title>The Global Catalogue of Microorganisms (GCM) 10K type strain sequencing project: providing services to taxonomists for standard genome sequencing and annotation.</title>
        <authorList>
            <consortium name="The Broad Institute Genomics Platform"/>
            <consortium name="The Broad Institute Genome Sequencing Center for Infectious Disease"/>
            <person name="Wu L."/>
            <person name="Ma J."/>
        </authorList>
    </citation>
    <scope>NUCLEOTIDE SEQUENCE [LARGE SCALE GENOMIC DNA]</scope>
    <source>
        <strain evidence="2">TBRC 5781</strain>
    </source>
</reference>
<dbReference type="RefSeq" id="WP_247262896.1">
    <property type="nucleotide sequence ID" value="NZ_JALJQZ010000092.1"/>
</dbReference>
<evidence type="ECO:0008006" key="3">
    <source>
        <dbReference type="Google" id="ProtNLM"/>
    </source>
</evidence>
<sequence>MSKSDRAADFPWAVQTSGLPGVGQKAQVGYRRIQSPRDILNQWMRNPPGTDGGCSAEIIRQNLELNKRPAVGAVVIDLDGIEQLVREKWPALK</sequence>
<gene>
    <name evidence="1" type="ORF">ACFOVS_13960</name>
</gene>
<protein>
    <recommendedName>
        <fullName evidence="3">Resolvase/invertase-type recombinase catalytic domain-containing protein</fullName>
    </recommendedName>
</protein>